<gene>
    <name evidence="7" type="ORF">E2562_005351</name>
</gene>
<keyword evidence="4" id="KW-0539">Nucleus</keyword>
<dbReference type="EMBL" id="SPHZ02000006">
    <property type="protein sequence ID" value="KAF0910961.1"/>
    <property type="molecule type" value="Genomic_DNA"/>
</dbReference>
<feature type="compositionally biased region" description="Basic and acidic residues" evidence="5">
    <location>
        <begin position="18"/>
        <end position="29"/>
    </location>
</feature>
<dbReference type="GO" id="GO:0006355">
    <property type="term" value="P:regulation of DNA-templated transcription"/>
    <property type="evidence" value="ECO:0007669"/>
    <property type="project" value="InterPro"/>
</dbReference>
<feature type="compositionally biased region" description="Gly residues" evidence="5">
    <location>
        <begin position="39"/>
        <end position="49"/>
    </location>
</feature>
<keyword evidence="2" id="KW-0238">DNA-binding</keyword>
<evidence type="ECO:0000256" key="1">
    <source>
        <dbReference type="ARBA" id="ARBA00023015"/>
    </source>
</evidence>
<dbReference type="PANTHER" id="PTHR31719:SF179">
    <property type="entry name" value="OS08G0148400 PROTEIN"/>
    <property type="match status" value="1"/>
</dbReference>
<proteinExistence type="predicted"/>
<keyword evidence="8" id="KW-1185">Reference proteome</keyword>
<dbReference type="PROSITE" id="PS51005">
    <property type="entry name" value="NAC"/>
    <property type="match status" value="1"/>
</dbReference>
<dbReference type="InterPro" id="IPR003441">
    <property type="entry name" value="NAC-dom"/>
</dbReference>
<comment type="caution">
    <text evidence="7">The sequence shown here is derived from an EMBL/GenBank/DDBJ whole genome shotgun (WGS) entry which is preliminary data.</text>
</comment>
<keyword evidence="3" id="KW-0804">Transcription</keyword>
<dbReference type="Gene3D" id="2.170.150.80">
    <property type="entry name" value="NAC domain"/>
    <property type="match status" value="1"/>
</dbReference>
<evidence type="ECO:0000256" key="2">
    <source>
        <dbReference type="ARBA" id="ARBA00023125"/>
    </source>
</evidence>
<dbReference type="Proteomes" id="UP000479710">
    <property type="component" value="Unassembled WGS sequence"/>
</dbReference>
<reference evidence="7 8" key="1">
    <citation type="submission" date="2019-11" db="EMBL/GenBank/DDBJ databases">
        <title>Whole genome sequence of Oryza granulata.</title>
        <authorList>
            <person name="Li W."/>
        </authorList>
    </citation>
    <scope>NUCLEOTIDE SEQUENCE [LARGE SCALE GENOMIC DNA]</scope>
    <source>
        <strain evidence="8">cv. Menghai</strain>
        <tissue evidence="7">Leaf</tissue>
    </source>
</reference>
<evidence type="ECO:0000313" key="8">
    <source>
        <dbReference type="Proteomes" id="UP000479710"/>
    </source>
</evidence>
<name>A0A6G1DEX3_9ORYZ</name>
<evidence type="ECO:0000256" key="4">
    <source>
        <dbReference type="ARBA" id="ARBA00023242"/>
    </source>
</evidence>
<dbReference type="InterPro" id="IPR036093">
    <property type="entry name" value="NAC_dom_sf"/>
</dbReference>
<evidence type="ECO:0000259" key="6">
    <source>
        <dbReference type="PROSITE" id="PS51005"/>
    </source>
</evidence>
<dbReference type="PANTHER" id="PTHR31719">
    <property type="entry name" value="NAC TRANSCRIPTION FACTOR 56"/>
    <property type="match status" value="1"/>
</dbReference>
<feature type="region of interest" description="Disordered" evidence="5">
    <location>
        <begin position="1"/>
        <end position="51"/>
    </location>
</feature>
<feature type="domain" description="NAC" evidence="6">
    <location>
        <begin position="60"/>
        <end position="219"/>
    </location>
</feature>
<evidence type="ECO:0000256" key="3">
    <source>
        <dbReference type="ARBA" id="ARBA00023163"/>
    </source>
</evidence>
<dbReference type="SUPFAM" id="SSF101941">
    <property type="entry name" value="NAC domain"/>
    <property type="match status" value="1"/>
</dbReference>
<organism evidence="7 8">
    <name type="scientific">Oryza meyeriana var. granulata</name>
    <dbReference type="NCBI Taxonomy" id="110450"/>
    <lineage>
        <taxon>Eukaryota</taxon>
        <taxon>Viridiplantae</taxon>
        <taxon>Streptophyta</taxon>
        <taxon>Embryophyta</taxon>
        <taxon>Tracheophyta</taxon>
        <taxon>Spermatophyta</taxon>
        <taxon>Magnoliopsida</taxon>
        <taxon>Liliopsida</taxon>
        <taxon>Poales</taxon>
        <taxon>Poaceae</taxon>
        <taxon>BOP clade</taxon>
        <taxon>Oryzoideae</taxon>
        <taxon>Oryzeae</taxon>
        <taxon>Oryzinae</taxon>
        <taxon>Oryza</taxon>
        <taxon>Oryza meyeriana</taxon>
    </lineage>
</organism>
<dbReference type="OrthoDB" id="692148at2759"/>
<dbReference type="Pfam" id="PF02365">
    <property type="entry name" value="NAM"/>
    <property type="match status" value="1"/>
</dbReference>
<keyword evidence="1" id="KW-0805">Transcription regulation</keyword>
<dbReference type="AlphaFoldDB" id="A0A6G1DEX3"/>
<dbReference type="GO" id="GO:0003677">
    <property type="term" value="F:DNA binding"/>
    <property type="evidence" value="ECO:0007669"/>
    <property type="project" value="UniProtKB-KW"/>
</dbReference>
<evidence type="ECO:0000313" key="7">
    <source>
        <dbReference type="EMBL" id="KAF0910961.1"/>
    </source>
</evidence>
<evidence type="ECO:0000256" key="5">
    <source>
        <dbReference type="SAM" id="MobiDB-lite"/>
    </source>
</evidence>
<protein>
    <recommendedName>
        <fullName evidence="6">NAC domain-containing protein</fullName>
    </recommendedName>
</protein>
<sequence>MEEAVAGGEPAPSTLDIVPRHDDVNHEDSGSMSQMGKTAVGGGGGGDGAGQQLVQYADTKPPGVRFRPNDQELIIHYLRPKYVLRDDMPTDIVKPLNVCKLDLDELHGDLGLGESLDGAWYVFSPRNRYYEHGTRPARGIKTKTVGYWKSNSAEADIVDDDSKVIGRVNTLTLALGRQPKGVATHWRMKEYRIPQFQIPLGQDSTRLLDEWVLCKLYHSYAYKQKGKGKVHEEASKPDGGVQELSVDEYGICDIEASKTDGGLQDLSVDDYGICDIEIAPQYIGET</sequence>
<accession>A0A6G1DEX3</accession>